<keyword evidence="18" id="KW-0378">Hydrolase</keyword>
<comment type="caution">
    <text evidence="18">The sequence shown here is derived from an EMBL/GenBank/DDBJ whole genome shotgun (WGS) entry which is preliminary data.</text>
</comment>
<keyword evidence="11 17" id="KW-0408">Iron</keyword>
<comment type="catalytic activity">
    <reaction evidence="16 17">
        <text>epoxyqueuosine(34) in tRNA + AH2 = queuosine(34) in tRNA + A + H2O</text>
        <dbReference type="Rhea" id="RHEA:32159"/>
        <dbReference type="Rhea" id="RHEA-COMP:18571"/>
        <dbReference type="Rhea" id="RHEA-COMP:18582"/>
        <dbReference type="ChEBI" id="CHEBI:13193"/>
        <dbReference type="ChEBI" id="CHEBI:15377"/>
        <dbReference type="ChEBI" id="CHEBI:17499"/>
        <dbReference type="ChEBI" id="CHEBI:194431"/>
        <dbReference type="ChEBI" id="CHEBI:194443"/>
        <dbReference type="EC" id="1.17.99.6"/>
    </reaction>
</comment>
<evidence type="ECO:0000256" key="12">
    <source>
        <dbReference type="ARBA" id="ARBA00023014"/>
    </source>
</evidence>
<sequence length="202" mass="24044">MTSNKILLHICCGPCAIYPVKVLREKGIQFTGFFFNPNIHPFREYEQRVQALEEIKEILNFSVVFHPKGYDFEEWLKEVTSAGLERPKRCHACYSMRLIVTALEAKRLGFKVFSTTLLYSVYQDHQAIKQISEKISEEIGIEFFYEDFREGWKEGKDEARRIGIYMQPYCGCIISEKERYQKRIDRMKKRFKEEYEAYESIV</sequence>
<feature type="binding site" evidence="17">
    <location>
        <position position="12"/>
    </location>
    <ligand>
        <name>[4Fe-4S] cluster</name>
        <dbReference type="ChEBI" id="CHEBI:49883"/>
    </ligand>
</feature>
<dbReference type="GO" id="GO:0052693">
    <property type="term" value="F:epoxyqueuosine reductase activity"/>
    <property type="evidence" value="ECO:0007669"/>
    <property type="project" value="UniProtKB-UniRule"/>
</dbReference>
<feature type="binding site" evidence="17">
    <location>
        <position position="90"/>
    </location>
    <ligand>
        <name>[4Fe-4S] cluster</name>
        <dbReference type="ChEBI" id="CHEBI:49883"/>
    </ligand>
</feature>
<proteinExistence type="inferred from homology"/>
<dbReference type="GO" id="GO:0051539">
    <property type="term" value="F:4 iron, 4 sulfur cluster binding"/>
    <property type="evidence" value="ECO:0007669"/>
    <property type="project" value="UniProtKB-UniRule"/>
</dbReference>
<dbReference type="PANTHER" id="PTHR36701:SF1">
    <property type="entry name" value="EPOXYQUEUOSINE REDUCTASE QUEH"/>
    <property type="match status" value="1"/>
</dbReference>
<dbReference type="GO" id="GO:0016787">
    <property type="term" value="F:hydrolase activity"/>
    <property type="evidence" value="ECO:0007669"/>
    <property type="project" value="UniProtKB-KW"/>
</dbReference>
<dbReference type="Proteomes" id="UP000093080">
    <property type="component" value="Unassembled WGS sequence"/>
</dbReference>
<keyword evidence="14 17" id="KW-0676">Redox-active center</keyword>
<name>A0A1B9F378_9BACT</name>
<keyword evidence="6 17" id="KW-0004">4Fe-4S</keyword>
<reference evidence="18 19" key="1">
    <citation type="submission" date="2016-06" db="EMBL/GenBank/DDBJ databases">
        <title>Respiratory ammonification of nitrate coupled to the oxidation of elemental sulfur in deep-sea autotrophic thermophilic bacteria.</title>
        <authorList>
            <person name="Slobodkina G.B."/>
            <person name="Mardanov A.V."/>
            <person name="Ravin N.V."/>
            <person name="Frolova A.A."/>
            <person name="Viryasiv M.B."/>
            <person name="Chernyh N.A."/>
            <person name="Bonch-Osmolovskaya E.A."/>
            <person name="Slobodkin A.I."/>
        </authorList>
    </citation>
    <scope>NUCLEOTIDE SEQUENCE [LARGE SCALE GENOMIC DNA]</scope>
    <source>
        <strain evidence="18 19">S69</strain>
    </source>
</reference>
<evidence type="ECO:0000256" key="11">
    <source>
        <dbReference type="ARBA" id="ARBA00023004"/>
    </source>
</evidence>
<feature type="binding site" evidence="17">
    <location>
        <position position="93"/>
    </location>
    <ligand>
        <name>[4Fe-4S] cluster</name>
        <dbReference type="ChEBI" id="CHEBI:49883"/>
    </ligand>
</feature>
<dbReference type="PATRIC" id="fig|1156395.6.peg.2289"/>
<organism evidence="18 19">
    <name type="scientific">Dissulfuribacter thermophilus</name>
    <dbReference type="NCBI Taxonomy" id="1156395"/>
    <lineage>
        <taxon>Bacteria</taxon>
        <taxon>Pseudomonadati</taxon>
        <taxon>Thermodesulfobacteriota</taxon>
        <taxon>Dissulfuribacteria</taxon>
        <taxon>Dissulfuribacterales</taxon>
        <taxon>Dissulfuribacteraceae</taxon>
        <taxon>Dissulfuribacter</taxon>
    </lineage>
</organism>
<keyword evidence="12 17" id="KW-0411">Iron-sulfur</keyword>
<keyword evidence="10 17" id="KW-0560">Oxidoreductase</keyword>
<evidence type="ECO:0000256" key="6">
    <source>
        <dbReference type="ARBA" id="ARBA00022485"/>
    </source>
</evidence>
<evidence type="ECO:0000256" key="9">
    <source>
        <dbReference type="ARBA" id="ARBA00022785"/>
    </source>
</evidence>
<dbReference type="Pfam" id="PF02677">
    <property type="entry name" value="QueH"/>
    <property type="match status" value="1"/>
</dbReference>
<dbReference type="HAMAP" id="MF_02089">
    <property type="entry name" value="QueH"/>
    <property type="match status" value="1"/>
</dbReference>
<evidence type="ECO:0000256" key="14">
    <source>
        <dbReference type="ARBA" id="ARBA00023284"/>
    </source>
</evidence>
<evidence type="ECO:0000256" key="15">
    <source>
        <dbReference type="ARBA" id="ARBA00031446"/>
    </source>
</evidence>
<evidence type="ECO:0000256" key="16">
    <source>
        <dbReference type="ARBA" id="ARBA00047415"/>
    </source>
</evidence>
<feature type="binding site" evidence="17">
    <location>
        <position position="11"/>
    </location>
    <ligand>
        <name>[4Fe-4S] cluster</name>
        <dbReference type="ChEBI" id="CHEBI:49883"/>
    </ligand>
</feature>
<dbReference type="RefSeq" id="WP_067620370.1">
    <property type="nucleotide sequence ID" value="NZ_MAGO01000013.1"/>
</dbReference>
<dbReference type="EC" id="1.17.99.6" evidence="4 17"/>
<evidence type="ECO:0000256" key="2">
    <source>
        <dbReference type="ARBA" id="ARBA00004691"/>
    </source>
</evidence>
<comment type="pathway">
    <text evidence="2 17">tRNA modification; tRNA-queuosine biosynthesis.</text>
</comment>
<feature type="disulfide bond" description="Redox-active" evidence="17">
    <location>
        <begin position="170"/>
        <end position="172"/>
    </location>
</feature>
<gene>
    <name evidence="17" type="primary">queH</name>
    <name evidence="18" type="ORF">DBT_2259</name>
</gene>
<evidence type="ECO:0000256" key="3">
    <source>
        <dbReference type="ARBA" id="ARBA00008207"/>
    </source>
</evidence>
<dbReference type="EMBL" id="MAGO01000013">
    <property type="protein sequence ID" value="OCC14386.1"/>
    <property type="molecule type" value="Genomic_DNA"/>
</dbReference>
<evidence type="ECO:0000313" key="19">
    <source>
        <dbReference type="Proteomes" id="UP000093080"/>
    </source>
</evidence>
<dbReference type="GO" id="GO:0008616">
    <property type="term" value="P:tRNA queuosine(34) biosynthetic process"/>
    <property type="evidence" value="ECO:0007669"/>
    <property type="project" value="UniProtKB-UniRule"/>
</dbReference>
<evidence type="ECO:0000256" key="7">
    <source>
        <dbReference type="ARBA" id="ARBA00022694"/>
    </source>
</evidence>
<keyword evidence="13 17" id="KW-1015">Disulfide bond</keyword>
<evidence type="ECO:0000256" key="1">
    <source>
        <dbReference type="ARBA" id="ARBA00002268"/>
    </source>
</evidence>
<dbReference type="PANTHER" id="PTHR36701">
    <property type="entry name" value="EPOXYQUEUOSINE REDUCTASE QUEH"/>
    <property type="match status" value="1"/>
</dbReference>
<dbReference type="InterPro" id="IPR003828">
    <property type="entry name" value="QueH"/>
</dbReference>
<keyword evidence="7 17" id="KW-0819">tRNA processing</keyword>
<accession>A0A1B9F378</accession>
<evidence type="ECO:0000256" key="17">
    <source>
        <dbReference type="HAMAP-Rule" id="MF_02089"/>
    </source>
</evidence>
<dbReference type="AlphaFoldDB" id="A0A1B9F378"/>
<dbReference type="STRING" id="1156395.DBT_2259"/>
<evidence type="ECO:0000256" key="8">
    <source>
        <dbReference type="ARBA" id="ARBA00022723"/>
    </source>
</evidence>
<evidence type="ECO:0000256" key="10">
    <source>
        <dbReference type="ARBA" id="ARBA00023002"/>
    </source>
</evidence>
<comment type="function">
    <text evidence="1 17">Catalyzes the conversion of epoxyqueuosine (oQ) to queuosine (Q), which is a hypermodified base found in the wobble positions of tRNA(Asp), tRNA(Asn), tRNA(His) and tRNA(Tyr).</text>
</comment>
<protein>
    <recommendedName>
        <fullName evidence="5 17">Epoxyqueuosine reductase QueH</fullName>
        <ecNumber evidence="4 17">1.17.99.6</ecNumber>
    </recommendedName>
    <alternativeName>
        <fullName evidence="15 17">Queuosine biosynthesis protein QueH</fullName>
    </alternativeName>
</protein>
<dbReference type="OrthoDB" id="9801033at2"/>
<evidence type="ECO:0000256" key="4">
    <source>
        <dbReference type="ARBA" id="ARBA00012622"/>
    </source>
</evidence>
<keyword evidence="9 17" id="KW-0671">Queuosine biosynthesis</keyword>
<comment type="similarity">
    <text evidence="3 17">Belongs to the QueH family.</text>
</comment>
<keyword evidence="8 17" id="KW-0479">Metal-binding</keyword>
<dbReference type="UniPathway" id="UPA00392"/>
<evidence type="ECO:0000256" key="5">
    <source>
        <dbReference type="ARBA" id="ARBA00016895"/>
    </source>
</evidence>
<dbReference type="GO" id="GO:0046872">
    <property type="term" value="F:metal ion binding"/>
    <property type="evidence" value="ECO:0007669"/>
    <property type="project" value="UniProtKB-KW"/>
</dbReference>
<evidence type="ECO:0000256" key="13">
    <source>
        <dbReference type="ARBA" id="ARBA00023157"/>
    </source>
</evidence>
<keyword evidence="19" id="KW-1185">Reference proteome</keyword>
<evidence type="ECO:0000313" key="18">
    <source>
        <dbReference type="EMBL" id="OCC14386.1"/>
    </source>
</evidence>